<dbReference type="Proteomes" id="UP000636956">
    <property type="component" value="Unassembled WGS sequence"/>
</dbReference>
<keyword evidence="5" id="KW-0560">Oxidoreductase</keyword>
<dbReference type="PRINTS" id="PR00368">
    <property type="entry name" value="FADPNR"/>
</dbReference>
<evidence type="ECO:0000259" key="8">
    <source>
        <dbReference type="Pfam" id="PF07992"/>
    </source>
</evidence>
<comment type="cofactor">
    <cofactor evidence="1">
        <name>FAD</name>
        <dbReference type="ChEBI" id="CHEBI:57692"/>
    </cofactor>
</comment>
<dbReference type="PANTHER" id="PTHR43429:SF1">
    <property type="entry name" value="NAD(P)H SULFUR OXIDOREDUCTASE (COA-DEPENDENT)"/>
    <property type="match status" value="1"/>
</dbReference>
<accession>A0A917URU0</accession>
<dbReference type="InterPro" id="IPR050260">
    <property type="entry name" value="FAD-bd_OxRdtase"/>
</dbReference>
<evidence type="ECO:0000259" key="7">
    <source>
        <dbReference type="Pfam" id="PF02852"/>
    </source>
</evidence>
<dbReference type="InterPro" id="IPR023753">
    <property type="entry name" value="FAD/NAD-binding_dom"/>
</dbReference>
<feature type="domain" description="Pyridine nucleotide-disulphide oxidoreductase dimerisation" evidence="7">
    <location>
        <begin position="335"/>
        <end position="438"/>
    </location>
</feature>
<dbReference type="PANTHER" id="PTHR43429">
    <property type="entry name" value="PYRIDINE NUCLEOTIDE-DISULFIDE OXIDOREDUCTASE DOMAIN-CONTAINING"/>
    <property type="match status" value="1"/>
</dbReference>
<comment type="caution">
    <text evidence="9">The sequence shown here is derived from an EMBL/GenBank/DDBJ whole genome shotgun (WGS) entry which is preliminary data.</text>
</comment>
<gene>
    <name evidence="9" type="ORF">GCM10011372_18890</name>
</gene>
<organism evidence="9 10">
    <name type="scientific">Agromyces bauzanensis</name>
    <dbReference type="NCBI Taxonomy" id="1308924"/>
    <lineage>
        <taxon>Bacteria</taxon>
        <taxon>Bacillati</taxon>
        <taxon>Actinomycetota</taxon>
        <taxon>Actinomycetes</taxon>
        <taxon>Micrococcales</taxon>
        <taxon>Microbacteriaceae</taxon>
        <taxon>Agromyces</taxon>
    </lineage>
</organism>
<dbReference type="AlphaFoldDB" id="A0A917URU0"/>
<dbReference type="Pfam" id="PF07992">
    <property type="entry name" value="Pyr_redox_2"/>
    <property type="match status" value="1"/>
</dbReference>
<dbReference type="RefSeq" id="WP_188743186.1">
    <property type="nucleotide sequence ID" value="NZ_BAABFW010000004.1"/>
</dbReference>
<evidence type="ECO:0000256" key="5">
    <source>
        <dbReference type="ARBA" id="ARBA00023002"/>
    </source>
</evidence>
<dbReference type="InterPro" id="IPR016156">
    <property type="entry name" value="FAD/NAD-linked_Rdtase_dimer_sf"/>
</dbReference>
<dbReference type="EMBL" id="BMMD01000009">
    <property type="protein sequence ID" value="GGJ80680.1"/>
    <property type="molecule type" value="Genomic_DNA"/>
</dbReference>
<sequence length="475" mass="49618">MHIVAIGGSDAGISAGLRARELDPSVDVTVVVADAYPNFSICGIPYYVSGEVRPWQSLAHRTHADLAATGMQLRLDTLATRIDVAGRRLTVRDRYGAESELGYDELIVCTGASPSTAGIAGLDELGPEHGVHVLHSMGDTFALERSLEERDPQTAIIIGAGYVGLEMAEALTVRGIRVTQLQRGPEVLSTLDAELGGLIRAELVRNGVEVVTGSRVERVARTSDGLTVTGTGAGGVAFSRMADLVLVVVGVAPNTGLLERAGATLGAGRAVVVDEAMRTGLPHVYAAGDGVVTHHRQLGATYLPLGSTAHKQGRVAGENAVGGDARFAGSLGTQVVKVFDLIAARTGLREREATAVGFTPASSTAAADDHKAYYPGARPITMRVTGDAGTGRLLGAQLVGSWGTEVAKRVDVFATALHHEMTVAAITELDLSYTPPLGSPWDAVQVAAQSWTRMHVEQDAGVSDVETLDQPADSR</sequence>
<evidence type="ECO:0000256" key="4">
    <source>
        <dbReference type="ARBA" id="ARBA00022827"/>
    </source>
</evidence>
<evidence type="ECO:0000256" key="6">
    <source>
        <dbReference type="ARBA" id="ARBA00023284"/>
    </source>
</evidence>
<evidence type="ECO:0000313" key="9">
    <source>
        <dbReference type="EMBL" id="GGJ80680.1"/>
    </source>
</evidence>
<reference evidence="9" key="1">
    <citation type="journal article" date="2014" name="Int. J. Syst. Evol. Microbiol.">
        <title>Complete genome sequence of Corynebacterium casei LMG S-19264T (=DSM 44701T), isolated from a smear-ripened cheese.</title>
        <authorList>
            <consortium name="US DOE Joint Genome Institute (JGI-PGF)"/>
            <person name="Walter F."/>
            <person name="Albersmeier A."/>
            <person name="Kalinowski J."/>
            <person name="Ruckert C."/>
        </authorList>
    </citation>
    <scope>NUCLEOTIDE SEQUENCE</scope>
    <source>
        <strain evidence="9">CGMCC 1.8984</strain>
    </source>
</reference>
<reference evidence="9" key="2">
    <citation type="submission" date="2020-09" db="EMBL/GenBank/DDBJ databases">
        <authorList>
            <person name="Sun Q."/>
            <person name="Zhou Y."/>
        </authorList>
    </citation>
    <scope>NUCLEOTIDE SEQUENCE</scope>
    <source>
        <strain evidence="9">CGMCC 1.8984</strain>
    </source>
</reference>
<dbReference type="PRINTS" id="PR00411">
    <property type="entry name" value="PNDRDTASEI"/>
</dbReference>
<dbReference type="Gene3D" id="3.50.50.60">
    <property type="entry name" value="FAD/NAD(P)-binding domain"/>
    <property type="match status" value="2"/>
</dbReference>
<keyword evidence="3" id="KW-0285">Flavoprotein</keyword>
<proteinExistence type="inferred from homology"/>
<dbReference type="SUPFAM" id="SSF51905">
    <property type="entry name" value="FAD/NAD(P)-binding domain"/>
    <property type="match status" value="2"/>
</dbReference>
<dbReference type="GO" id="GO:0016491">
    <property type="term" value="F:oxidoreductase activity"/>
    <property type="evidence" value="ECO:0007669"/>
    <property type="project" value="UniProtKB-KW"/>
</dbReference>
<keyword evidence="6" id="KW-0676">Redox-active center</keyword>
<evidence type="ECO:0000256" key="1">
    <source>
        <dbReference type="ARBA" id="ARBA00001974"/>
    </source>
</evidence>
<dbReference type="SUPFAM" id="SSF55424">
    <property type="entry name" value="FAD/NAD-linked reductases, dimerisation (C-terminal) domain"/>
    <property type="match status" value="1"/>
</dbReference>
<dbReference type="InterPro" id="IPR004099">
    <property type="entry name" value="Pyr_nucl-diS_OxRdtase_dimer"/>
</dbReference>
<protein>
    <submittedName>
        <fullName evidence="9">Pyridine nucleotide-disulphide oxidoreductase</fullName>
    </submittedName>
</protein>
<keyword evidence="4" id="KW-0274">FAD</keyword>
<evidence type="ECO:0000256" key="3">
    <source>
        <dbReference type="ARBA" id="ARBA00022630"/>
    </source>
</evidence>
<evidence type="ECO:0000256" key="2">
    <source>
        <dbReference type="ARBA" id="ARBA00009130"/>
    </source>
</evidence>
<comment type="similarity">
    <text evidence="2">Belongs to the class-III pyridine nucleotide-disulfide oxidoreductase family.</text>
</comment>
<keyword evidence="10" id="KW-1185">Reference proteome</keyword>
<name>A0A917URU0_9MICO</name>
<dbReference type="InterPro" id="IPR036188">
    <property type="entry name" value="FAD/NAD-bd_sf"/>
</dbReference>
<evidence type="ECO:0000313" key="10">
    <source>
        <dbReference type="Proteomes" id="UP000636956"/>
    </source>
</evidence>
<dbReference type="Pfam" id="PF02852">
    <property type="entry name" value="Pyr_redox_dim"/>
    <property type="match status" value="1"/>
</dbReference>
<feature type="domain" description="FAD/NAD(P)-binding" evidence="8">
    <location>
        <begin position="2"/>
        <end position="313"/>
    </location>
</feature>